<dbReference type="RefSeq" id="WP_068368195.1">
    <property type="nucleotide sequence ID" value="NZ_KQ960178.1"/>
</dbReference>
<name>A0A134ADZ1_9FIRM</name>
<dbReference type="AlphaFoldDB" id="A0A134ADZ1"/>
<evidence type="ECO:0000313" key="1">
    <source>
        <dbReference type="EMBL" id="KXB65947.1"/>
    </source>
</evidence>
<dbReference type="PANTHER" id="PTHR36454:SF1">
    <property type="entry name" value="DUF1015 DOMAIN-CONTAINING PROTEIN"/>
    <property type="match status" value="1"/>
</dbReference>
<dbReference type="Pfam" id="PF06245">
    <property type="entry name" value="DUF1015"/>
    <property type="match status" value="1"/>
</dbReference>
<organism evidence="1 2">
    <name type="scientific">Aedoeadaptatus coxii</name>
    <dbReference type="NCBI Taxonomy" id="755172"/>
    <lineage>
        <taxon>Bacteria</taxon>
        <taxon>Bacillati</taxon>
        <taxon>Bacillota</taxon>
        <taxon>Tissierellia</taxon>
        <taxon>Tissierellales</taxon>
        <taxon>Peptoniphilaceae</taxon>
        <taxon>Aedoeadaptatus</taxon>
    </lineage>
</organism>
<accession>A0A134ADZ1</accession>
<proteinExistence type="predicted"/>
<gene>
    <name evidence="1" type="ORF">HMPREF1863_01158</name>
</gene>
<dbReference type="Proteomes" id="UP000070442">
    <property type="component" value="Unassembled WGS sequence"/>
</dbReference>
<dbReference type="InterPro" id="IPR008323">
    <property type="entry name" value="UCP033563"/>
</dbReference>
<keyword evidence="2" id="KW-1185">Reference proteome</keyword>
<dbReference type="OrthoDB" id="9781616at2"/>
<dbReference type="EMBL" id="LSDG01000036">
    <property type="protein sequence ID" value="KXB65947.1"/>
    <property type="molecule type" value="Genomic_DNA"/>
</dbReference>
<comment type="caution">
    <text evidence="1">The sequence shown here is derived from an EMBL/GenBank/DDBJ whole genome shotgun (WGS) entry which is preliminary data.</text>
</comment>
<dbReference type="STRING" id="755172.HMPREF1863_01158"/>
<sequence>MVKIRAFRAVRPKNEYAKEVAALPYDVFSVAEAREEIRRHPKSFLQVDLPEATVEGEVEGSVNKIGKQHFDRMQEEGLFYREEAPCLYVYELERDGYRQRGLMCLASVDDYLDDKIKKHEKTRREKEENRVDHIDTLDAQTGPIFLTYRNQKAIDALIDEAMKKEPLAFTTDDDTTHRLWTIDDGSVIGEIVENFKSLDALYIADGHHRSASAVRVGEMRRKAYGPGNDETPYNYFMAIVYPAEELKVYDYNRVVADLNGLTLEEFLEKIGDNFSVEEEKAEVHPREKGEFGMFVDGKWYRLRYKGEAIDDVIEGLDVSILQNFLLAPVLGIGDPRSDKRIDFVGGVRGLKELERRVKEDMTVAFSMFPTSLDDLMVVADAGKVMPPKSTWFEPKPRSGLFIHPLETK</sequence>
<dbReference type="PATRIC" id="fig|755172.3.peg.1119"/>
<dbReference type="PANTHER" id="PTHR36454">
    <property type="entry name" value="LMO2823 PROTEIN"/>
    <property type="match status" value="1"/>
</dbReference>
<evidence type="ECO:0000313" key="2">
    <source>
        <dbReference type="Proteomes" id="UP000070442"/>
    </source>
</evidence>
<reference evidence="2" key="1">
    <citation type="submission" date="2016-01" db="EMBL/GenBank/DDBJ databases">
        <authorList>
            <person name="Mitreva M."/>
            <person name="Pepin K.H."/>
            <person name="Mihindukulasuriya K.A."/>
            <person name="Fulton R."/>
            <person name="Fronick C."/>
            <person name="O'Laughlin M."/>
            <person name="Miner T."/>
            <person name="Herter B."/>
            <person name="Rosa B.A."/>
            <person name="Cordes M."/>
            <person name="Tomlinson C."/>
            <person name="Wollam A."/>
            <person name="Palsikar V.B."/>
            <person name="Mardis E.R."/>
            <person name="Wilson R.K."/>
        </authorList>
    </citation>
    <scope>NUCLEOTIDE SEQUENCE [LARGE SCALE GENOMIC DNA]</scope>
    <source>
        <strain evidence="2">DNF00729</strain>
    </source>
</reference>
<dbReference type="PIRSF" id="PIRSF033563">
    <property type="entry name" value="UCP033563"/>
    <property type="match status" value="1"/>
</dbReference>
<evidence type="ECO:0008006" key="3">
    <source>
        <dbReference type="Google" id="ProtNLM"/>
    </source>
</evidence>
<protein>
    <recommendedName>
        <fullName evidence="3">DUF1015 domain-containing protein</fullName>
    </recommendedName>
</protein>